<gene>
    <name evidence="8" type="ORF">RIMI_LOCUS3269403</name>
</gene>
<dbReference type="Pfam" id="PF13927">
    <property type="entry name" value="Ig_3"/>
    <property type="match status" value="1"/>
</dbReference>
<keyword evidence="6" id="KW-0812">Transmembrane</keyword>
<dbReference type="InterPro" id="IPR003599">
    <property type="entry name" value="Ig_sub"/>
</dbReference>
<evidence type="ECO:0000256" key="1">
    <source>
        <dbReference type="ARBA" id="ARBA00004435"/>
    </source>
</evidence>
<keyword evidence="4" id="KW-0965">Cell junction</keyword>
<keyword evidence="6" id="KW-1133">Transmembrane helix</keyword>
<evidence type="ECO:0000256" key="5">
    <source>
        <dbReference type="ARBA" id="ARBA00023768"/>
    </source>
</evidence>
<dbReference type="InterPro" id="IPR003598">
    <property type="entry name" value="Ig_sub2"/>
</dbReference>
<dbReference type="SMART" id="SM00406">
    <property type="entry name" value="IGv"/>
    <property type="match status" value="1"/>
</dbReference>
<keyword evidence="9" id="KW-1185">Reference proteome</keyword>
<evidence type="ECO:0000313" key="8">
    <source>
        <dbReference type="EMBL" id="CAJ0928180.1"/>
    </source>
</evidence>
<sequence length="381" mass="40975">MYGALELVFTAEALLGAITIQESSTETILLPKGDSVTLGCTYVTDPSETGALDIEWSQMNPDSTGLDKVILTYMDNVVVSKGPPGLMNRLTFKNANPSQGDASITITYLEVGDSGTFQCKVKKNPGVASRKVTLVIQEVPSNPRCFIEGDHSKGSDAILKCKPSEGTPPLTYKWEKIAGSSNPATPVLNMAPVTGDLLIKNISEVYAGVYQCTVGNKVGSGQCVVDLTITAGNRTGIIIGAVFGALLLLLLLLLLIWCLICCCNKRRYEKELANDIREDVAAPPSNSNSRASSIRTAAGYRPHHISYSLRRDYNAAPRDEPSAPSLIGSDVSKVKFESPVPTPEPVFLVPELNHKHNPYNIQRVGGIPVMVPAQSREGFIV</sequence>
<evidence type="ECO:0000313" key="9">
    <source>
        <dbReference type="Proteomes" id="UP001176940"/>
    </source>
</evidence>
<dbReference type="SMART" id="SM00408">
    <property type="entry name" value="IGc2"/>
    <property type="match status" value="1"/>
</dbReference>
<dbReference type="InterPro" id="IPR052307">
    <property type="entry name" value="EJ_Adhesion_Regulator"/>
</dbReference>
<dbReference type="PROSITE" id="PS50835">
    <property type="entry name" value="IG_LIKE"/>
    <property type="match status" value="2"/>
</dbReference>
<proteinExistence type="predicted"/>
<evidence type="ECO:0000256" key="4">
    <source>
        <dbReference type="ARBA" id="ARBA00022949"/>
    </source>
</evidence>
<dbReference type="SUPFAM" id="SSF48726">
    <property type="entry name" value="Immunoglobulin"/>
    <property type="match status" value="2"/>
</dbReference>
<dbReference type="Proteomes" id="UP001176940">
    <property type="component" value="Unassembled WGS sequence"/>
</dbReference>
<dbReference type="InterPro" id="IPR013106">
    <property type="entry name" value="Ig_V-set"/>
</dbReference>
<feature type="domain" description="Ig-like" evidence="7">
    <location>
        <begin position="18"/>
        <end position="135"/>
    </location>
</feature>
<accession>A0ABN9KXP2</accession>
<protein>
    <recommendedName>
        <fullName evidence="7">Ig-like domain-containing protein</fullName>
    </recommendedName>
</protein>
<name>A0ABN9KXP2_9NEOB</name>
<dbReference type="Pfam" id="PF07686">
    <property type="entry name" value="V-set"/>
    <property type="match status" value="1"/>
</dbReference>
<keyword evidence="3" id="KW-0796">Tight junction</keyword>
<dbReference type="InterPro" id="IPR007110">
    <property type="entry name" value="Ig-like_dom"/>
</dbReference>
<comment type="caution">
    <text evidence="8">The sequence shown here is derived from an EMBL/GenBank/DDBJ whole genome shotgun (WGS) entry which is preliminary data.</text>
</comment>
<evidence type="ECO:0000256" key="6">
    <source>
        <dbReference type="SAM" id="Phobius"/>
    </source>
</evidence>
<comment type="subcellular location">
    <subcellularLocation>
        <location evidence="5">Basolateral cell membrane</location>
        <topology evidence="5">Single-pass type I membrane protein</topology>
    </subcellularLocation>
    <subcellularLocation>
        <location evidence="2">Cell junction</location>
        <location evidence="2">Adherens junction</location>
    </subcellularLocation>
    <subcellularLocation>
        <location evidence="1">Cell junction</location>
        <location evidence="1">Tight junction</location>
    </subcellularLocation>
</comment>
<dbReference type="SMART" id="SM00409">
    <property type="entry name" value="IG"/>
    <property type="match status" value="2"/>
</dbReference>
<feature type="domain" description="Ig-like" evidence="7">
    <location>
        <begin position="143"/>
        <end position="230"/>
    </location>
</feature>
<reference evidence="8" key="1">
    <citation type="submission" date="2023-07" db="EMBL/GenBank/DDBJ databases">
        <authorList>
            <person name="Stuckert A."/>
        </authorList>
    </citation>
    <scope>NUCLEOTIDE SEQUENCE</scope>
</reference>
<dbReference type="CDD" id="cd00096">
    <property type="entry name" value="Ig"/>
    <property type="match status" value="1"/>
</dbReference>
<feature type="transmembrane region" description="Helical" evidence="6">
    <location>
        <begin position="237"/>
        <end position="260"/>
    </location>
</feature>
<dbReference type="EMBL" id="CAUEEQ010004858">
    <property type="protein sequence ID" value="CAJ0928180.1"/>
    <property type="molecule type" value="Genomic_DNA"/>
</dbReference>
<organism evidence="8 9">
    <name type="scientific">Ranitomeya imitator</name>
    <name type="common">mimic poison frog</name>
    <dbReference type="NCBI Taxonomy" id="111125"/>
    <lineage>
        <taxon>Eukaryota</taxon>
        <taxon>Metazoa</taxon>
        <taxon>Chordata</taxon>
        <taxon>Craniata</taxon>
        <taxon>Vertebrata</taxon>
        <taxon>Euteleostomi</taxon>
        <taxon>Amphibia</taxon>
        <taxon>Batrachia</taxon>
        <taxon>Anura</taxon>
        <taxon>Neobatrachia</taxon>
        <taxon>Hyloidea</taxon>
        <taxon>Dendrobatidae</taxon>
        <taxon>Dendrobatinae</taxon>
        <taxon>Ranitomeya</taxon>
    </lineage>
</organism>
<keyword evidence="6" id="KW-0472">Membrane</keyword>
<evidence type="ECO:0000259" key="7">
    <source>
        <dbReference type="PROSITE" id="PS50835"/>
    </source>
</evidence>
<dbReference type="Gene3D" id="2.60.40.10">
    <property type="entry name" value="Immunoglobulins"/>
    <property type="match status" value="2"/>
</dbReference>
<dbReference type="PANTHER" id="PTHR44468:SF2">
    <property type="entry name" value="V-SET AND IMMUNOGLOBULIN DOMAIN CONTAINING 8B ISOFORM X1"/>
    <property type="match status" value="1"/>
</dbReference>
<dbReference type="PANTHER" id="PTHR44468">
    <property type="entry name" value="COXSACKIEVIRUS AND ADENOVIRUS RECEPTOR-RELATED"/>
    <property type="match status" value="1"/>
</dbReference>
<dbReference type="InterPro" id="IPR036179">
    <property type="entry name" value="Ig-like_dom_sf"/>
</dbReference>
<evidence type="ECO:0000256" key="3">
    <source>
        <dbReference type="ARBA" id="ARBA00022427"/>
    </source>
</evidence>
<evidence type="ECO:0000256" key="2">
    <source>
        <dbReference type="ARBA" id="ARBA00004536"/>
    </source>
</evidence>
<dbReference type="InterPro" id="IPR013783">
    <property type="entry name" value="Ig-like_fold"/>
</dbReference>